<sequence length="247" mass="25971">MTRTINWGELTHAYGSAEDIPGLFARLGGTEDDQVWQELWSALCHQGSVYSASWAAMPVLADIAAARAPGGPVEAVFMAGLIVTSPDEACRTRYANEIGELRGVAHSLLNGPQDSASTFVYLLQSLLAFEGVPVWSEALEGLVNEEYQIACPACSSDLFIALGEYGYFTSAGDYVGKSGGQDAAGRTDLLPAGSGELAGIAARMHQAALDTGFPDVATGVRHLFGKATCPDCATGFSVSNEVAEQWV</sequence>
<protein>
    <submittedName>
        <fullName evidence="1">Uncharacterized protein</fullName>
    </submittedName>
</protein>
<reference evidence="1 2" key="1">
    <citation type="submission" date="2019-07" db="EMBL/GenBank/DDBJ databases">
        <title>New species of Amycolatopsis and Streptomyces.</title>
        <authorList>
            <person name="Duangmal K."/>
            <person name="Teo W.F.A."/>
            <person name="Lipun K."/>
        </authorList>
    </citation>
    <scope>NUCLEOTIDE SEQUENCE [LARGE SCALE GENOMIC DNA]</scope>
    <source>
        <strain evidence="1 2">TISTR 2346</strain>
    </source>
</reference>
<dbReference type="RefSeq" id="WP_152781974.1">
    <property type="nucleotide sequence ID" value="NZ_BAABEQ010000019.1"/>
</dbReference>
<proteinExistence type="predicted"/>
<comment type="caution">
    <text evidence="1">The sequence shown here is derived from an EMBL/GenBank/DDBJ whole genome shotgun (WGS) entry which is preliminary data.</text>
</comment>
<accession>A0A5N8W101</accession>
<name>A0A5N8W101_9ACTN</name>
<evidence type="ECO:0000313" key="2">
    <source>
        <dbReference type="Proteomes" id="UP000326979"/>
    </source>
</evidence>
<keyword evidence="2" id="KW-1185">Reference proteome</keyword>
<dbReference type="Proteomes" id="UP000326979">
    <property type="component" value="Unassembled WGS sequence"/>
</dbReference>
<organism evidence="1 2">
    <name type="scientific">Streptomyces phyllanthi</name>
    <dbReference type="NCBI Taxonomy" id="1803180"/>
    <lineage>
        <taxon>Bacteria</taxon>
        <taxon>Bacillati</taxon>
        <taxon>Actinomycetota</taxon>
        <taxon>Actinomycetes</taxon>
        <taxon>Kitasatosporales</taxon>
        <taxon>Streptomycetaceae</taxon>
        <taxon>Streptomyces</taxon>
    </lineage>
</organism>
<dbReference type="EMBL" id="VJZE01000038">
    <property type="protein sequence ID" value="MPY39968.1"/>
    <property type="molecule type" value="Genomic_DNA"/>
</dbReference>
<gene>
    <name evidence="1" type="ORF">FNH04_08590</name>
</gene>
<dbReference type="OrthoDB" id="796912at2"/>
<dbReference type="AlphaFoldDB" id="A0A5N8W101"/>
<evidence type="ECO:0000313" key="1">
    <source>
        <dbReference type="EMBL" id="MPY39968.1"/>
    </source>
</evidence>